<sequence length="90" mass="10435">MERQILFMTDEEFDVLDELYFVTPFGVLRETIGWAPAKLIPVLDSIYRKGWIKIMKTIDDELPEGQIDLNNHADEYFFLATKSGLLAHNS</sequence>
<comment type="caution">
    <text evidence="1">The sequence shown here is derived from an EMBL/GenBank/DDBJ whole genome shotgun (WGS) entry which is preliminary data.</text>
</comment>
<reference evidence="1 2" key="1">
    <citation type="journal article" date="2013" name="Int. J. Syst. Evol. Microbiol.">
        <title>Marinoscillum luteum sp. nov., isolated from marine sediment.</title>
        <authorList>
            <person name="Cha I.T."/>
            <person name="Park S.J."/>
            <person name="Kim S.J."/>
            <person name="Kim J.G."/>
            <person name="Jung M.Y."/>
            <person name="Shin K.S."/>
            <person name="Kwon K.K."/>
            <person name="Yang S.H."/>
            <person name="Seo Y.S."/>
            <person name="Rhee S.K."/>
        </authorList>
    </citation>
    <scope>NUCLEOTIDE SEQUENCE [LARGE SCALE GENOMIC DNA]</scope>
    <source>
        <strain evidence="1 2">KCTC 23939</strain>
    </source>
</reference>
<organism evidence="1 2">
    <name type="scientific">Marinoscillum luteum</name>
    <dbReference type="NCBI Taxonomy" id="861051"/>
    <lineage>
        <taxon>Bacteria</taxon>
        <taxon>Pseudomonadati</taxon>
        <taxon>Bacteroidota</taxon>
        <taxon>Cytophagia</taxon>
        <taxon>Cytophagales</taxon>
        <taxon>Reichenbachiellaceae</taxon>
        <taxon>Marinoscillum</taxon>
    </lineage>
</organism>
<protein>
    <submittedName>
        <fullName evidence="1">Uncharacterized protein</fullName>
    </submittedName>
</protein>
<evidence type="ECO:0000313" key="2">
    <source>
        <dbReference type="Proteomes" id="UP001610063"/>
    </source>
</evidence>
<keyword evidence="2" id="KW-1185">Reference proteome</keyword>
<accession>A0ABW7NAD1</accession>
<proteinExistence type="predicted"/>
<dbReference type="Proteomes" id="UP001610063">
    <property type="component" value="Unassembled WGS sequence"/>
</dbReference>
<dbReference type="EMBL" id="JBIPKE010000017">
    <property type="protein sequence ID" value="MFH6984306.1"/>
    <property type="molecule type" value="Genomic_DNA"/>
</dbReference>
<gene>
    <name evidence="1" type="ORF">ACHKAR_12705</name>
</gene>
<dbReference type="RefSeq" id="WP_159584931.1">
    <property type="nucleotide sequence ID" value="NZ_JBIPKE010000017.1"/>
</dbReference>
<evidence type="ECO:0000313" key="1">
    <source>
        <dbReference type="EMBL" id="MFH6984306.1"/>
    </source>
</evidence>
<name>A0ABW7NAD1_9BACT</name>